<dbReference type="CDD" id="cd02570">
    <property type="entry name" value="PseudoU_synth_EcTruA"/>
    <property type="match status" value="1"/>
</dbReference>
<dbReference type="Gene3D" id="3.30.70.580">
    <property type="entry name" value="Pseudouridine synthase I, catalytic domain, N-terminal subdomain"/>
    <property type="match status" value="1"/>
</dbReference>
<dbReference type="PANTHER" id="PTHR11142">
    <property type="entry name" value="PSEUDOURIDYLATE SYNTHASE"/>
    <property type="match status" value="1"/>
</dbReference>
<evidence type="ECO:0000256" key="2">
    <source>
        <dbReference type="ARBA" id="ARBA00022694"/>
    </source>
</evidence>
<dbReference type="Proteomes" id="UP000542125">
    <property type="component" value="Unassembled WGS sequence"/>
</dbReference>
<proteinExistence type="inferred from homology"/>
<keyword evidence="3 4" id="KW-0413">Isomerase</keyword>
<dbReference type="Gene3D" id="3.30.70.660">
    <property type="entry name" value="Pseudouridine synthase I, catalytic domain, C-terminal subdomain"/>
    <property type="match status" value="1"/>
</dbReference>
<feature type="domain" description="Pseudouridine synthase I TruA alpha/beta" evidence="8">
    <location>
        <begin position="144"/>
        <end position="245"/>
    </location>
</feature>
<dbReference type="InterPro" id="IPR020103">
    <property type="entry name" value="PsdUridine_synth_cat_dom_sf"/>
</dbReference>
<dbReference type="EMBL" id="JACBYR010000001">
    <property type="protein sequence ID" value="NYE84635.1"/>
    <property type="molecule type" value="Genomic_DNA"/>
</dbReference>
<evidence type="ECO:0000256" key="7">
    <source>
        <dbReference type="RuleBase" id="RU003792"/>
    </source>
</evidence>
<feature type="active site" description="Nucleophile" evidence="4 5">
    <location>
        <position position="52"/>
    </location>
</feature>
<comment type="catalytic activity">
    <reaction evidence="4 7">
        <text>uridine(38/39/40) in tRNA = pseudouridine(38/39/40) in tRNA</text>
        <dbReference type="Rhea" id="RHEA:22376"/>
        <dbReference type="Rhea" id="RHEA-COMP:10085"/>
        <dbReference type="Rhea" id="RHEA-COMP:10087"/>
        <dbReference type="ChEBI" id="CHEBI:65314"/>
        <dbReference type="ChEBI" id="CHEBI:65315"/>
        <dbReference type="EC" id="5.4.99.12"/>
    </reaction>
</comment>
<dbReference type="Pfam" id="PF01416">
    <property type="entry name" value="PseudoU_synth_1"/>
    <property type="match status" value="2"/>
</dbReference>
<comment type="caution">
    <text evidence="9">The sequence shown here is derived from an EMBL/GenBank/DDBJ whole genome shotgun (WGS) entry which is preliminary data.</text>
</comment>
<evidence type="ECO:0000313" key="9">
    <source>
        <dbReference type="EMBL" id="NYE84635.1"/>
    </source>
</evidence>
<evidence type="ECO:0000313" key="10">
    <source>
        <dbReference type="Proteomes" id="UP000542125"/>
    </source>
</evidence>
<evidence type="ECO:0000256" key="1">
    <source>
        <dbReference type="ARBA" id="ARBA00009375"/>
    </source>
</evidence>
<dbReference type="InterPro" id="IPR020097">
    <property type="entry name" value="PsdUridine_synth_TruA_a/b_dom"/>
</dbReference>
<dbReference type="GO" id="GO:0160147">
    <property type="term" value="F:tRNA pseudouridine(38-40) synthase activity"/>
    <property type="evidence" value="ECO:0007669"/>
    <property type="project" value="UniProtKB-EC"/>
</dbReference>
<gene>
    <name evidence="4" type="primary">truA</name>
    <name evidence="9" type="ORF">FHW18_003906</name>
</gene>
<feature type="binding site" evidence="4 6">
    <location>
        <position position="110"/>
    </location>
    <ligand>
        <name>substrate</name>
    </ligand>
</feature>
<dbReference type="RefSeq" id="WP_179588304.1">
    <property type="nucleotide sequence ID" value="NZ_JACBYR010000001.1"/>
</dbReference>
<evidence type="ECO:0000256" key="6">
    <source>
        <dbReference type="PIRSR" id="PIRSR001430-2"/>
    </source>
</evidence>
<keyword evidence="10" id="KW-1185">Reference proteome</keyword>
<dbReference type="InterPro" id="IPR020094">
    <property type="entry name" value="TruA/RsuA/RluB/E/F_N"/>
</dbReference>
<dbReference type="EC" id="5.4.99.12" evidence="4"/>
<dbReference type="PANTHER" id="PTHR11142:SF0">
    <property type="entry name" value="TRNA PSEUDOURIDINE SYNTHASE-LIKE 1"/>
    <property type="match status" value="1"/>
</dbReference>
<comment type="subunit">
    <text evidence="4">Homodimer.</text>
</comment>
<dbReference type="AlphaFoldDB" id="A0A7Y9IX00"/>
<name>A0A7Y9IX00_9BURK</name>
<feature type="domain" description="Pseudouridine synthase I TruA alpha/beta" evidence="8">
    <location>
        <begin position="10"/>
        <end position="103"/>
    </location>
</feature>
<dbReference type="InterPro" id="IPR001406">
    <property type="entry name" value="PsdUridine_synth_TruA"/>
</dbReference>
<organism evidence="9 10">
    <name type="scientific">Pigmentiphaga litoralis</name>
    <dbReference type="NCBI Taxonomy" id="516702"/>
    <lineage>
        <taxon>Bacteria</taxon>
        <taxon>Pseudomonadati</taxon>
        <taxon>Pseudomonadota</taxon>
        <taxon>Betaproteobacteria</taxon>
        <taxon>Burkholderiales</taxon>
        <taxon>Alcaligenaceae</taxon>
        <taxon>Pigmentiphaga</taxon>
    </lineage>
</organism>
<comment type="function">
    <text evidence="4">Formation of pseudouridine at positions 38, 39 and 40 in the anticodon stem and loop of transfer RNAs.</text>
</comment>
<dbReference type="HAMAP" id="MF_00171">
    <property type="entry name" value="TruA"/>
    <property type="match status" value="1"/>
</dbReference>
<evidence type="ECO:0000259" key="8">
    <source>
        <dbReference type="Pfam" id="PF01416"/>
    </source>
</evidence>
<dbReference type="InterPro" id="IPR020095">
    <property type="entry name" value="PsdUridine_synth_TruA_C"/>
</dbReference>
<comment type="similarity">
    <text evidence="1 4 7">Belongs to the tRNA pseudouridine synthase TruA family.</text>
</comment>
<accession>A0A7Y9IX00</accession>
<dbReference type="GO" id="GO:0003723">
    <property type="term" value="F:RNA binding"/>
    <property type="evidence" value="ECO:0007669"/>
    <property type="project" value="InterPro"/>
</dbReference>
<reference evidence="9 10" key="1">
    <citation type="submission" date="2020-07" db="EMBL/GenBank/DDBJ databases">
        <title>Genomic Encyclopedia of Type Strains, Phase IV (KMG-V): Genome sequencing to study the core and pangenomes of soil and plant-associated prokaryotes.</title>
        <authorList>
            <person name="Whitman W."/>
        </authorList>
    </citation>
    <scope>NUCLEOTIDE SEQUENCE [LARGE SCALE GENOMIC DNA]</scope>
    <source>
        <strain evidence="9 10">SAS40</strain>
    </source>
</reference>
<dbReference type="GO" id="GO:0031119">
    <property type="term" value="P:tRNA pseudouridine synthesis"/>
    <property type="evidence" value="ECO:0007669"/>
    <property type="project" value="UniProtKB-UniRule"/>
</dbReference>
<dbReference type="NCBIfam" id="TIGR00071">
    <property type="entry name" value="hisT_truA"/>
    <property type="match status" value="1"/>
</dbReference>
<dbReference type="PIRSF" id="PIRSF001430">
    <property type="entry name" value="tRNA_psdUrid_synth"/>
    <property type="match status" value="1"/>
</dbReference>
<evidence type="ECO:0000256" key="5">
    <source>
        <dbReference type="PIRSR" id="PIRSR001430-1"/>
    </source>
</evidence>
<evidence type="ECO:0000256" key="3">
    <source>
        <dbReference type="ARBA" id="ARBA00023235"/>
    </source>
</evidence>
<protein>
    <recommendedName>
        <fullName evidence="4">tRNA pseudouridine synthase A</fullName>
        <ecNumber evidence="4">5.4.99.12</ecNumber>
    </recommendedName>
    <alternativeName>
        <fullName evidence="4">tRNA pseudouridine(38-40) synthase</fullName>
    </alternativeName>
    <alternativeName>
        <fullName evidence="4">tRNA pseudouridylate synthase I</fullName>
    </alternativeName>
    <alternativeName>
        <fullName evidence="4">tRNA-uridine isomerase I</fullName>
    </alternativeName>
</protein>
<sequence length="263" mass="29279">MSRIALGLSYDGAPWQGWQTQPHRRTVQDTLEQALATFVGQPVPTVCAGRTDTGVHAVQQVVHLDAPVERSLQAWIRGVNAHLPSSIAVRWSAQVPDTFHARFSARSRAYVYLLIEDAVCPPAWVGKAGWTFRPLDLDAMREGAKHLVGEHDYSSFRSSQCQAASPVRTMTSLEITRRGRFFVFTLRANAFLHHMVRNIIGALVYVGQGRHPPEWIAQLIVERDRRRAAPTFSPDGLYLTAVGYPDVPELPCTDSSDEVQLAL</sequence>
<dbReference type="SUPFAM" id="SSF55120">
    <property type="entry name" value="Pseudouridine synthase"/>
    <property type="match status" value="1"/>
</dbReference>
<dbReference type="FunFam" id="3.30.70.580:FF:000001">
    <property type="entry name" value="tRNA pseudouridine synthase A"/>
    <property type="match status" value="1"/>
</dbReference>
<keyword evidence="2 4" id="KW-0819">tRNA processing</keyword>
<evidence type="ECO:0000256" key="4">
    <source>
        <dbReference type="HAMAP-Rule" id="MF_00171"/>
    </source>
</evidence>
<comment type="caution">
    <text evidence="4">Lacks conserved residue(s) required for the propagation of feature annotation.</text>
</comment>